<protein>
    <submittedName>
        <fullName evidence="1">Uncharacterized protein</fullName>
    </submittedName>
</protein>
<organism evidence="1 2">
    <name type="scientific">Chitinophaga lutea</name>
    <dbReference type="NCBI Taxonomy" id="2488634"/>
    <lineage>
        <taxon>Bacteria</taxon>
        <taxon>Pseudomonadati</taxon>
        <taxon>Bacteroidota</taxon>
        <taxon>Chitinophagia</taxon>
        <taxon>Chitinophagales</taxon>
        <taxon>Chitinophagaceae</taxon>
        <taxon>Chitinophaga</taxon>
    </lineage>
</organism>
<name>A0A3N4PTF4_9BACT</name>
<dbReference type="EMBL" id="RPDH01000002">
    <property type="protein sequence ID" value="RPE08291.1"/>
    <property type="molecule type" value="Genomic_DNA"/>
</dbReference>
<dbReference type="AlphaFoldDB" id="A0A3N4PTF4"/>
<reference evidence="1 2" key="1">
    <citation type="submission" date="2018-11" db="EMBL/GenBank/DDBJ databases">
        <title>Chitinophaga lutea sp.nov., isolate from arsenic contaminated soil.</title>
        <authorList>
            <person name="Zong Y."/>
        </authorList>
    </citation>
    <scope>NUCLEOTIDE SEQUENCE [LARGE SCALE GENOMIC DNA]</scope>
    <source>
        <strain evidence="1 2">ZY74</strain>
    </source>
</reference>
<gene>
    <name evidence="1" type="ORF">EGT74_14620</name>
</gene>
<dbReference type="Proteomes" id="UP000278351">
    <property type="component" value="Unassembled WGS sequence"/>
</dbReference>
<accession>A0A3N4PTF4</accession>
<sequence length="163" mass="18165">MTAGNGTAAVVFSFVINGQGRADSLVFHESTPTALESEIRRLLAKPENRWKAATRKGQPVVSAPFFQSIYIVYEETDKAAEKIASLTSRYRHFAYQSLPNWQRGSIVIEPMQVTVFQGIVCDFKVKPPIDDLPSGYTTSRIPPLQKPVVFLQLRPQTSGAEKH</sequence>
<evidence type="ECO:0000313" key="1">
    <source>
        <dbReference type="EMBL" id="RPE08291.1"/>
    </source>
</evidence>
<comment type="caution">
    <text evidence="1">The sequence shown here is derived from an EMBL/GenBank/DDBJ whole genome shotgun (WGS) entry which is preliminary data.</text>
</comment>
<proteinExistence type="predicted"/>
<evidence type="ECO:0000313" key="2">
    <source>
        <dbReference type="Proteomes" id="UP000278351"/>
    </source>
</evidence>
<keyword evidence="2" id="KW-1185">Reference proteome</keyword>